<evidence type="ECO:0000313" key="1">
    <source>
        <dbReference type="EMBL" id="GBP34653.1"/>
    </source>
</evidence>
<organism evidence="1 2">
    <name type="scientific">Eumeta variegata</name>
    <name type="common">Bagworm moth</name>
    <name type="synonym">Eumeta japonica</name>
    <dbReference type="NCBI Taxonomy" id="151549"/>
    <lineage>
        <taxon>Eukaryota</taxon>
        <taxon>Metazoa</taxon>
        <taxon>Ecdysozoa</taxon>
        <taxon>Arthropoda</taxon>
        <taxon>Hexapoda</taxon>
        <taxon>Insecta</taxon>
        <taxon>Pterygota</taxon>
        <taxon>Neoptera</taxon>
        <taxon>Endopterygota</taxon>
        <taxon>Lepidoptera</taxon>
        <taxon>Glossata</taxon>
        <taxon>Ditrysia</taxon>
        <taxon>Tineoidea</taxon>
        <taxon>Psychidae</taxon>
        <taxon>Oiketicinae</taxon>
        <taxon>Eumeta</taxon>
    </lineage>
</organism>
<gene>
    <name evidence="1" type="ORF">EVAR_19044_1</name>
</gene>
<sequence>MRYYFKPVISLPSRAASPPAAARAVCANNNAVCLLKTPFRAFIVSQNGGNASRGSSGNARAAALGDYSNMRQGAGGLRGALFRQTNGRAQSTVQRTKVCRSELPANDVMCRFNTPRSFLLLSRVSILRHCYIFVTNFITAEFRVRRRGHAPERRPPRVTWGLHAFLAVVCGSVCFELAYGSFYGIVEEGKRVGEPT</sequence>
<reference evidence="1 2" key="1">
    <citation type="journal article" date="2019" name="Commun. Biol.">
        <title>The bagworm genome reveals a unique fibroin gene that provides high tensile strength.</title>
        <authorList>
            <person name="Kono N."/>
            <person name="Nakamura H."/>
            <person name="Ohtoshi R."/>
            <person name="Tomita M."/>
            <person name="Numata K."/>
            <person name="Arakawa K."/>
        </authorList>
    </citation>
    <scope>NUCLEOTIDE SEQUENCE [LARGE SCALE GENOMIC DNA]</scope>
</reference>
<dbReference type="EMBL" id="BGZK01000291">
    <property type="protein sequence ID" value="GBP34653.1"/>
    <property type="molecule type" value="Genomic_DNA"/>
</dbReference>
<dbReference type="Proteomes" id="UP000299102">
    <property type="component" value="Unassembled WGS sequence"/>
</dbReference>
<protein>
    <submittedName>
        <fullName evidence="1">Uncharacterized protein</fullName>
    </submittedName>
</protein>
<accession>A0A4C1V763</accession>
<proteinExistence type="predicted"/>
<comment type="caution">
    <text evidence="1">The sequence shown here is derived from an EMBL/GenBank/DDBJ whole genome shotgun (WGS) entry which is preliminary data.</text>
</comment>
<keyword evidence="2" id="KW-1185">Reference proteome</keyword>
<evidence type="ECO:0000313" key="2">
    <source>
        <dbReference type="Proteomes" id="UP000299102"/>
    </source>
</evidence>
<name>A0A4C1V763_EUMVA</name>
<dbReference type="AlphaFoldDB" id="A0A4C1V763"/>